<protein>
    <submittedName>
        <fullName evidence="2">Uncharacterized protein</fullName>
    </submittedName>
</protein>
<proteinExistence type="predicted"/>
<keyword evidence="3" id="KW-1185">Reference proteome</keyword>
<dbReference type="Proteomes" id="UP001266305">
    <property type="component" value="Unassembled WGS sequence"/>
</dbReference>
<gene>
    <name evidence="2" type="ORF">P7K49_017330</name>
</gene>
<dbReference type="PANTHER" id="PTHR31434:SF2">
    <property type="entry name" value="S PHASE CYCLIN A-ASSOCIATED PROTEIN IN THE ENDOPLASMIC RETICULUM"/>
    <property type="match status" value="1"/>
</dbReference>
<feature type="region of interest" description="Disordered" evidence="1">
    <location>
        <begin position="1"/>
        <end position="24"/>
    </location>
</feature>
<organism evidence="2 3">
    <name type="scientific">Saguinus oedipus</name>
    <name type="common">Cotton-top tamarin</name>
    <name type="synonym">Oedipomidas oedipus</name>
    <dbReference type="NCBI Taxonomy" id="9490"/>
    <lineage>
        <taxon>Eukaryota</taxon>
        <taxon>Metazoa</taxon>
        <taxon>Chordata</taxon>
        <taxon>Craniata</taxon>
        <taxon>Vertebrata</taxon>
        <taxon>Euteleostomi</taxon>
        <taxon>Mammalia</taxon>
        <taxon>Eutheria</taxon>
        <taxon>Euarchontoglires</taxon>
        <taxon>Primates</taxon>
        <taxon>Haplorrhini</taxon>
        <taxon>Platyrrhini</taxon>
        <taxon>Cebidae</taxon>
        <taxon>Callitrichinae</taxon>
        <taxon>Saguinus</taxon>
    </lineage>
</organism>
<comment type="caution">
    <text evidence="2">The sequence shown here is derived from an EMBL/GenBank/DDBJ whole genome shotgun (WGS) entry which is preliminary data.</text>
</comment>
<evidence type="ECO:0000256" key="1">
    <source>
        <dbReference type="SAM" id="MobiDB-lite"/>
    </source>
</evidence>
<evidence type="ECO:0000313" key="3">
    <source>
        <dbReference type="Proteomes" id="UP001266305"/>
    </source>
</evidence>
<name>A0ABQ9V272_SAGOE</name>
<sequence>MQAGPERDRSNGFPGGAKLADESQPESGACLCQTLCSEDVPTKEIYRAYSSQPESEVAAHSHVLHCHTVQVFKIPSGFDADTDTVQRVRDRQGRFWQLTWAAPPFQVIVQSGRHPTVLQKLCQLPFQYFSDPRLIKVLFPSLIAACHNNHQNKIILEQEMSCVLLATFIQDFAQTPGQAENQPYQPKRNCLGSQDYLELANRFPQQAWEEARQFFLKKEKK</sequence>
<dbReference type="PANTHER" id="PTHR31434">
    <property type="entry name" value="S PHASE CYCLIN A-ASSOCIATED PROTEIN IN THE ENDOPLASMIC RETICULUM"/>
    <property type="match status" value="1"/>
</dbReference>
<accession>A0ABQ9V272</accession>
<feature type="compositionally biased region" description="Basic and acidic residues" evidence="1">
    <location>
        <begin position="1"/>
        <end position="10"/>
    </location>
</feature>
<evidence type="ECO:0000313" key="2">
    <source>
        <dbReference type="EMBL" id="KAK2103474.1"/>
    </source>
</evidence>
<reference evidence="2 3" key="1">
    <citation type="submission" date="2023-05" db="EMBL/GenBank/DDBJ databases">
        <title>B98-5 Cell Line De Novo Hybrid Assembly: An Optical Mapping Approach.</title>
        <authorList>
            <person name="Kananen K."/>
            <person name="Auerbach J.A."/>
            <person name="Kautto E."/>
            <person name="Blachly J.S."/>
        </authorList>
    </citation>
    <scope>NUCLEOTIDE SEQUENCE [LARGE SCALE GENOMIC DNA]</scope>
    <source>
        <strain evidence="2">B95-8</strain>
        <tissue evidence="2">Cell line</tissue>
    </source>
</reference>
<dbReference type="EMBL" id="JASSZA010000008">
    <property type="protein sequence ID" value="KAK2103474.1"/>
    <property type="molecule type" value="Genomic_DNA"/>
</dbReference>